<dbReference type="SUPFAM" id="SSF47413">
    <property type="entry name" value="lambda repressor-like DNA-binding domains"/>
    <property type="match status" value="1"/>
</dbReference>
<dbReference type="Gene3D" id="1.10.260.40">
    <property type="entry name" value="lambda repressor-like DNA-binding domains"/>
    <property type="match status" value="1"/>
</dbReference>
<keyword evidence="2 5" id="KW-0238">DNA-binding</keyword>
<evidence type="ECO:0000256" key="2">
    <source>
        <dbReference type="ARBA" id="ARBA00023125"/>
    </source>
</evidence>
<gene>
    <name evidence="5" type="ORF">GCM10023323_40650</name>
</gene>
<evidence type="ECO:0000313" key="5">
    <source>
        <dbReference type="EMBL" id="GAA5210951.1"/>
    </source>
</evidence>
<protein>
    <submittedName>
        <fullName evidence="5">LacI family DNA-binding transcriptional regulator</fullName>
    </submittedName>
</protein>
<keyword evidence="6" id="KW-1185">Reference proteome</keyword>
<dbReference type="Proteomes" id="UP001499878">
    <property type="component" value="Unassembled WGS sequence"/>
</dbReference>
<evidence type="ECO:0000256" key="1">
    <source>
        <dbReference type="ARBA" id="ARBA00023015"/>
    </source>
</evidence>
<dbReference type="CDD" id="cd01392">
    <property type="entry name" value="HTH_LacI"/>
    <property type="match status" value="1"/>
</dbReference>
<proteinExistence type="predicted"/>
<feature type="domain" description="HTH lacI-type" evidence="4">
    <location>
        <begin position="8"/>
        <end position="66"/>
    </location>
</feature>
<dbReference type="SUPFAM" id="SSF53822">
    <property type="entry name" value="Periplasmic binding protein-like I"/>
    <property type="match status" value="1"/>
</dbReference>
<dbReference type="Gene3D" id="3.40.50.2300">
    <property type="match status" value="2"/>
</dbReference>
<dbReference type="PROSITE" id="PS50932">
    <property type="entry name" value="HTH_LACI_2"/>
    <property type="match status" value="1"/>
</dbReference>
<accession>A0ABP9T5X6</accession>
<dbReference type="RefSeq" id="WP_345632298.1">
    <property type="nucleotide sequence ID" value="NZ_BAABJR010000009.1"/>
</dbReference>
<comment type="caution">
    <text evidence="5">The sequence shown here is derived from an EMBL/GenBank/DDBJ whole genome shotgun (WGS) entry which is preliminary data.</text>
</comment>
<dbReference type="InterPro" id="IPR000843">
    <property type="entry name" value="HTH_LacI"/>
</dbReference>
<reference evidence="6" key="1">
    <citation type="journal article" date="2019" name="Int. J. Syst. Evol. Microbiol.">
        <title>The Global Catalogue of Microorganisms (GCM) 10K type strain sequencing project: providing services to taxonomists for standard genome sequencing and annotation.</title>
        <authorList>
            <consortium name="The Broad Institute Genomics Platform"/>
            <consortium name="The Broad Institute Genome Sequencing Center for Infectious Disease"/>
            <person name="Wu L."/>
            <person name="Ma J."/>
        </authorList>
    </citation>
    <scope>NUCLEOTIDE SEQUENCE [LARGE SCALE GENOMIC DNA]</scope>
    <source>
        <strain evidence="6">JCM 18306</strain>
    </source>
</reference>
<dbReference type="CDD" id="cd06267">
    <property type="entry name" value="PBP1_LacI_sugar_binding-like"/>
    <property type="match status" value="1"/>
</dbReference>
<evidence type="ECO:0000259" key="4">
    <source>
        <dbReference type="PROSITE" id="PS50932"/>
    </source>
</evidence>
<dbReference type="InterPro" id="IPR010982">
    <property type="entry name" value="Lambda_DNA-bd_dom_sf"/>
</dbReference>
<dbReference type="SMART" id="SM00354">
    <property type="entry name" value="HTH_LACI"/>
    <property type="match status" value="1"/>
</dbReference>
<dbReference type="InterPro" id="IPR028082">
    <property type="entry name" value="Peripla_BP_I"/>
</dbReference>
<dbReference type="InterPro" id="IPR046335">
    <property type="entry name" value="LacI/GalR-like_sensor"/>
</dbReference>
<keyword evidence="1" id="KW-0805">Transcription regulation</keyword>
<dbReference type="Pfam" id="PF13377">
    <property type="entry name" value="Peripla_BP_3"/>
    <property type="match status" value="1"/>
</dbReference>
<sequence>MPDTASSPTLAQIARLAGVSVPTVSRVANGRDNVSTATRQRVEAAMRRTGYVQRHRPRPGASSLVDVVVPGLSTGWTAEILRGAEEAATRDQLSLVISQSTPGDCGGRAAGGWLDALGARGTAGVLFTATDLPPAQRQWLAHHAVPHVLIEPACAPPPDTAAVRTADRAGGQVATEHLLHLGHRDIAVIARHGHHALHVDTERLAGYRSALAAAGLHVRQQYLRYAGSVPERASQVAHDLLALEQPPTAVLVCSTELAAVLYEAAAQWGLRVPGDVSVVGFDDLAGANRAVPELTAVEPDAAEMSAWGMRTLVTMMHGETVPPGVTEASPRLVVRRSTAAPSPARRPGLA</sequence>
<dbReference type="Pfam" id="PF00356">
    <property type="entry name" value="LacI"/>
    <property type="match status" value="1"/>
</dbReference>
<keyword evidence="3" id="KW-0804">Transcription</keyword>
<dbReference type="PANTHER" id="PTHR30146">
    <property type="entry name" value="LACI-RELATED TRANSCRIPTIONAL REPRESSOR"/>
    <property type="match status" value="1"/>
</dbReference>
<dbReference type="EMBL" id="BAABJR010000009">
    <property type="protein sequence ID" value="GAA5210951.1"/>
    <property type="molecule type" value="Genomic_DNA"/>
</dbReference>
<name>A0ABP9T5X6_9ACTN</name>
<dbReference type="GO" id="GO:0003677">
    <property type="term" value="F:DNA binding"/>
    <property type="evidence" value="ECO:0007669"/>
    <property type="project" value="UniProtKB-KW"/>
</dbReference>
<dbReference type="PANTHER" id="PTHR30146:SF153">
    <property type="entry name" value="LACTOSE OPERON REPRESSOR"/>
    <property type="match status" value="1"/>
</dbReference>
<organism evidence="5 6">
    <name type="scientific">Streptomyces thinghirensis</name>
    <dbReference type="NCBI Taxonomy" id="551547"/>
    <lineage>
        <taxon>Bacteria</taxon>
        <taxon>Bacillati</taxon>
        <taxon>Actinomycetota</taxon>
        <taxon>Actinomycetes</taxon>
        <taxon>Kitasatosporales</taxon>
        <taxon>Streptomycetaceae</taxon>
        <taxon>Streptomyces</taxon>
    </lineage>
</organism>
<evidence type="ECO:0000313" key="6">
    <source>
        <dbReference type="Proteomes" id="UP001499878"/>
    </source>
</evidence>
<evidence type="ECO:0000256" key="3">
    <source>
        <dbReference type="ARBA" id="ARBA00023163"/>
    </source>
</evidence>